<dbReference type="RefSeq" id="WP_177174364.1">
    <property type="nucleotide sequence ID" value="NZ_FOGT01000013.1"/>
</dbReference>
<name>A0A1H9VXP4_9BACI</name>
<gene>
    <name evidence="2" type="ORF">SAMN05518684_11336</name>
</gene>
<reference evidence="3" key="1">
    <citation type="submission" date="2016-10" db="EMBL/GenBank/DDBJ databases">
        <authorList>
            <person name="Varghese N."/>
            <person name="Submissions S."/>
        </authorList>
    </citation>
    <scope>NUCLEOTIDE SEQUENCE [LARGE SCALE GENOMIC DNA]</scope>
    <source>
        <strain evidence="3">S9</strain>
    </source>
</reference>
<evidence type="ECO:0000313" key="3">
    <source>
        <dbReference type="Proteomes" id="UP000198571"/>
    </source>
</evidence>
<protein>
    <submittedName>
        <fullName evidence="2">Uncharacterized protein</fullName>
    </submittedName>
</protein>
<proteinExistence type="predicted"/>
<evidence type="ECO:0000256" key="1">
    <source>
        <dbReference type="SAM" id="MobiDB-lite"/>
    </source>
</evidence>
<evidence type="ECO:0000313" key="2">
    <source>
        <dbReference type="EMBL" id="SES26299.1"/>
    </source>
</evidence>
<feature type="region of interest" description="Disordered" evidence="1">
    <location>
        <begin position="1"/>
        <end position="54"/>
    </location>
</feature>
<sequence length="54" mass="6394">MSDDKKFKREDAPAINEDLNRTDMADIKKAPKKDHKDQINSEELRYDHADDVYE</sequence>
<dbReference type="Proteomes" id="UP000198571">
    <property type="component" value="Unassembled WGS sequence"/>
</dbReference>
<dbReference type="EMBL" id="FOGT01000013">
    <property type="protein sequence ID" value="SES26299.1"/>
    <property type="molecule type" value="Genomic_DNA"/>
</dbReference>
<keyword evidence="3" id="KW-1185">Reference proteome</keyword>
<dbReference type="AlphaFoldDB" id="A0A1H9VXP4"/>
<organism evidence="2 3">
    <name type="scientific">Salipaludibacillus aurantiacus</name>
    <dbReference type="NCBI Taxonomy" id="1601833"/>
    <lineage>
        <taxon>Bacteria</taxon>
        <taxon>Bacillati</taxon>
        <taxon>Bacillota</taxon>
        <taxon>Bacilli</taxon>
        <taxon>Bacillales</taxon>
        <taxon>Bacillaceae</taxon>
    </lineage>
</organism>
<accession>A0A1H9VXP4</accession>